<reference evidence="1" key="1">
    <citation type="submission" date="2022-03" db="EMBL/GenBank/DDBJ databases">
        <authorList>
            <person name="Martin C."/>
        </authorList>
    </citation>
    <scope>NUCLEOTIDE SEQUENCE</scope>
</reference>
<protein>
    <submittedName>
        <fullName evidence="1">Uncharacterized protein</fullName>
    </submittedName>
</protein>
<evidence type="ECO:0000313" key="2">
    <source>
        <dbReference type="Proteomes" id="UP000749559"/>
    </source>
</evidence>
<sequence length="833" mass="93564">GLYQDTKVPIDFNSTITLMGTEIPASDLPHIGLEFYLTDDSSSLTPSDINEGAEIKLSGSSDVMIDQESYERLKGSLENMGEYTVIGNTEIEIASDWCSHDPLFVCMKYVIRDDFHVDFREGDETNDFDCINVTALVLCTDATRDLSPIKFNFWDTDIEMDSGHRFELLVDVDLRGNVTTEPLWFESKIYLSVDRVLDAMDTQIPYVGFKYGLAKDEMQRPLVQGKHTFNMGSVPLVIPSGVEEKYCGHTYLIVQVDTDVDDPIAERYENNNEKSTAINLYCPRDNFVMSDIDIEVEKPLWPGSPADINLDVTIRNVGEDLPLATRYLPHYVLKVYASDGLSYMDSNKVNVTPIQGWTYPEKLYYSAMPTGDVHILKDLKGQLNFADIDVSVCESMAFILVCVEKPGDPTTETILHNNCKAVKIEDDDKNCEARDGQRDIELIDFRLPSAVSPLDTIDISLVISMDVQPNARPIVQGDFISAIFLSLDEELNVTQDYKWIQLANNASAQRGERKFADISQNEVTLTELGFATLCGDVFVFFLLDSEQDIEEYKENNNYAMRSLAILCENDQLSLSNVKMSTEFDQVFTGHPTPYELQVDVMCTQAYCNYVRSTENVKFLIGTLFDESDVAPLPLFDVDELNIGVIGSNVRSVEPSLGAEFHGHRAIQRYSIKGEIELPADRCREDGTATLNILVDFGSSLSDESDIVQMNNYRDIIIKCGPVKAMRDLVAHPVKVLGGETLHSGRPVYFSLPIELRGTPLNPMNAAPNATRFQFSFYLSEDDKLSVDDLKMMYKPSTSISRMMGLGLQQGLTTLKETFYGIRLPNDQCGKQFF</sequence>
<feature type="non-terminal residue" evidence="1">
    <location>
        <position position="1"/>
    </location>
</feature>
<dbReference type="Proteomes" id="UP000749559">
    <property type="component" value="Unassembled WGS sequence"/>
</dbReference>
<organism evidence="1 2">
    <name type="scientific">Owenia fusiformis</name>
    <name type="common">Polychaete worm</name>
    <dbReference type="NCBI Taxonomy" id="6347"/>
    <lineage>
        <taxon>Eukaryota</taxon>
        <taxon>Metazoa</taxon>
        <taxon>Spiralia</taxon>
        <taxon>Lophotrochozoa</taxon>
        <taxon>Annelida</taxon>
        <taxon>Polychaeta</taxon>
        <taxon>Sedentaria</taxon>
        <taxon>Canalipalpata</taxon>
        <taxon>Sabellida</taxon>
        <taxon>Oweniida</taxon>
        <taxon>Oweniidae</taxon>
        <taxon>Owenia</taxon>
    </lineage>
</organism>
<evidence type="ECO:0000313" key="1">
    <source>
        <dbReference type="EMBL" id="CAH1772467.1"/>
    </source>
</evidence>
<gene>
    <name evidence="1" type="ORF">OFUS_LOCUS231</name>
</gene>
<dbReference type="EMBL" id="CAIIXF020000001">
    <property type="protein sequence ID" value="CAH1772467.1"/>
    <property type="molecule type" value="Genomic_DNA"/>
</dbReference>
<feature type="non-terminal residue" evidence="1">
    <location>
        <position position="833"/>
    </location>
</feature>
<accession>A0A8J1UWX9</accession>
<dbReference type="AlphaFoldDB" id="A0A8J1UWX9"/>
<keyword evidence="2" id="KW-1185">Reference proteome</keyword>
<name>A0A8J1UWX9_OWEFU</name>
<proteinExistence type="predicted"/>
<comment type="caution">
    <text evidence="1">The sequence shown here is derived from an EMBL/GenBank/DDBJ whole genome shotgun (WGS) entry which is preliminary data.</text>
</comment>